<accession>A0A8C4S5N3</accession>
<evidence type="ECO:0000313" key="4">
    <source>
        <dbReference type="Ensembl" id="ENSECRP00000011784.1"/>
    </source>
</evidence>
<keyword evidence="5" id="KW-1185">Reference proteome</keyword>
<name>A0A8C4S5N3_ERPCA</name>
<feature type="domain" description="ZP-C" evidence="3">
    <location>
        <begin position="189"/>
        <end position="249"/>
    </location>
</feature>
<reference evidence="4" key="2">
    <citation type="submission" date="2025-08" db="UniProtKB">
        <authorList>
            <consortium name="Ensembl"/>
        </authorList>
    </citation>
    <scope>IDENTIFICATION</scope>
</reference>
<dbReference type="PANTHER" id="PTHR14002:SF21">
    <property type="entry name" value="SI:CH211-103F14.3-RELATED"/>
    <property type="match status" value="1"/>
</dbReference>
<evidence type="ECO:0000313" key="5">
    <source>
        <dbReference type="Proteomes" id="UP000694620"/>
    </source>
</evidence>
<protein>
    <submittedName>
        <fullName evidence="4">Si:ch211-229d2.5</fullName>
    </submittedName>
</protein>
<proteinExistence type="predicted"/>
<organism evidence="4 5">
    <name type="scientific">Erpetoichthys calabaricus</name>
    <name type="common">Rope fish</name>
    <name type="synonym">Calamoichthys calabaricus</name>
    <dbReference type="NCBI Taxonomy" id="27687"/>
    <lineage>
        <taxon>Eukaryota</taxon>
        <taxon>Metazoa</taxon>
        <taxon>Chordata</taxon>
        <taxon>Craniata</taxon>
        <taxon>Vertebrata</taxon>
        <taxon>Euteleostomi</taxon>
        <taxon>Actinopterygii</taxon>
        <taxon>Polypteriformes</taxon>
        <taxon>Polypteridae</taxon>
        <taxon>Erpetoichthys</taxon>
    </lineage>
</organism>
<evidence type="ECO:0000256" key="2">
    <source>
        <dbReference type="ARBA" id="ARBA00023157"/>
    </source>
</evidence>
<reference evidence="4" key="1">
    <citation type="submission" date="2021-06" db="EMBL/GenBank/DDBJ databases">
        <authorList>
            <consortium name="Wellcome Sanger Institute Data Sharing"/>
        </authorList>
    </citation>
    <scope>NUCLEOTIDE SEQUENCE [LARGE SCALE GENOMIC DNA]</scope>
</reference>
<dbReference type="AlphaFoldDB" id="A0A8C4S5N3"/>
<evidence type="ECO:0000256" key="1">
    <source>
        <dbReference type="ARBA" id="ARBA00022729"/>
    </source>
</evidence>
<dbReference type="Proteomes" id="UP000694620">
    <property type="component" value="Chromosome 4"/>
</dbReference>
<dbReference type="GeneTree" id="ENSGT00940000164443"/>
<reference evidence="4" key="3">
    <citation type="submission" date="2025-09" db="UniProtKB">
        <authorList>
            <consortium name="Ensembl"/>
        </authorList>
    </citation>
    <scope>IDENTIFICATION</scope>
</reference>
<dbReference type="Pfam" id="PF00100">
    <property type="entry name" value="Zona_pellucida"/>
    <property type="match status" value="1"/>
</dbReference>
<keyword evidence="1" id="KW-0732">Signal</keyword>
<dbReference type="Ensembl" id="ENSECRT00000011976.1">
    <property type="protein sequence ID" value="ENSECRP00000011784.1"/>
    <property type="gene ID" value="ENSECRG00000007854.1"/>
</dbReference>
<dbReference type="InterPro" id="IPR042235">
    <property type="entry name" value="ZP-C_dom"/>
</dbReference>
<dbReference type="Gene3D" id="2.60.40.4100">
    <property type="entry name" value="Zona pellucida, ZP-C domain"/>
    <property type="match status" value="1"/>
</dbReference>
<sequence length="284" mass="31580">VLPVCVRVTVASKWFTDYNDIAVSCGAYSIELAVQVCPVVYSGYNETLLVMNNLITDPNCKGKLDMTTNPPVLRFNFSLNESGISIVQGLAQGPLLLSVNISGVIQSTDPNTGVVTYNQQLLYLYSCTYPLEYIINNTRIDVTGATIALKDNNGTFVTTLSLQLFSVSMTCHMGTNDIILPTTFNFDNLFFVFFLNRCTKQELVNIYVNGKSQYARFSFPAFRFTEQRNLTTSTYYLHCITRLCDTNDCANLQKVFLYMCGAGVNSGSSIIRSNINGSRNRSES</sequence>
<evidence type="ECO:0000259" key="3">
    <source>
        <dbReference type="Pfam" id="PF00100"/>
    </source>
</evidence>
<keyword evidence="2" id="KW-1015">Disulfide bond</keyword>
<dbReference type="InterPro" id="IPR055355">
    <property type="entry name" value="ZP-C"/>
</dbReference>
<dbReference type="PANTHER" id="PTHR14002">
    <property type="entry name" value="ENDOGLIN/TGF-BETA RECEPTOR TYPE III"/>
    <property type="match status" value="1"/>
</dbReference>